<dbReference type="InterPro" id="IPR043588">
    <property type="entry name" value="SSH-N"/>
</dbReference>
<organism evidence="13">
    <name type="scientific">Trichuris suis</name>
    <name type="common">pig whipworm</name>
    <dbReference type="NCBI Taxonomy" id="68888"/>
    <lineage>
        <taxon>Eukaryota</taxon>
        <taxon>Metazoa</taxon>
        <taxon>Ecdysozoa</taxon>
        <taxon>Nematoda</taxon>
        <taxon>Enoplea</taxon>
        <taxon>Dorylaimia</taxon>
        <taxon>Trichinellida</taxon>
        <taxon>Trichuridae</taxon>
        <taxon>Trichuris</taxon>
    </lineage>
</organism>
<feature type="domain" description="DEK-C" evidence="12">
    <location>
        <begin position="255"/>
        <end position="310"/>
    </location>
</feature>
<evidence type="ECO:0000259" key="12">
    <source>
        <dbReference type="PROSITE" id="PS51998"/>
    </source>
</evidence>
<dbReference type="InterPro" id="IPR029021">
    <property type="entry name" value="Prot-tyrosine_phosphatase-like"/>
</dbReference>
<dbReference type="Pfam" id="PF23040">
    <property type="entry name" value="PH_SSH1-like_1st"/>
    <property type="match status" value="1"/>
</dbReference>
<keyword evidence="5" id="KW-0378">Hydrolase</keyword>
<dbReference type="Pfam" id="PF00782">
    <property type="entry name" value="DSPc"/>
    <property type="match status" value="1"/>
</dbReference>
<protein>
    <recommendedName>
        <fullName evidence="3">protein-serine/threonine phosphatase</fullName>
        <ecNumber evidence="3">3.1.3.16</ecNumber>
    </recommendedName>
</protein>
<dbReference type="PANTHER" id="PTHR45864:SF2">
    <property type="entry name" value="PROTEIN PHOSPHATASE SLINGSHOT"/>
    <property type="match status" value="1"/>
</dbReference>
<feature type="non-terminal residue" evidence="13">
    <location>
        <position position="1045"/>
    </location>
</feature>
<dbReference type="PROSITE" id="PS51998">
    <property type="entry name" value="DEK_C"/>
    <property type="match status" value="1"/>
</dbReference>
<comment type="similarity">
    <text evidence="2">Belongs to the protein-tyrosine phosphatase family.</text>
</comment>
<name>A0A085NDI2_9BILA</name>
<feature type="region of interest" description="Disordered" evidence="9">
    <location>
        <begin position="632"/>
        <end position="702"/>
    </location>
</feature>
<dbReference type="PROSITE" id="PS50056">
    <property type="entry name" value="TYR_PHOSPHATASE_2"/>
    <property type="match status" value="1"/>
</dbReference>
<dbReference type="GO" id="GO:0004722">
    <property type="term" value="F:protein serine/threonine phosphatase activity"/>
    <property type="evidence" value="ECO:0007669"/>
    <property type="project" value="UniProtKB-EC"/>
</dbReference>
<dbReference type="EMBL" id="KL367514">
    <property type="protein sequence ID" value="KFD67528.1"/>
    <property type="molecule type" value="Genomic_DNA"/>
</dbReference>
<dbReference type="GO" id="GO:0003779">
    <property type="term" value="F:actin binding"/>
    <property type="evidence" value="ECO:0007669"/>
    <property type="project" value="InterPro"/>
</dbReference>
<dbReference type="SUPFAM" id="SSF109715">
    <property type="entry name" value="DEK C-terminal domain"/>
    <property type="match status" value="1"/>
</dbReference>
<sequence>MALVTIQRSPTPSLPLEESLSDVGNCSSEASIVTTERQTPQGSSCQSECYFAVKGAAVILAKNDCSMHRRQASSSGGGGEIQHHLQSMLQLLRPQDTLKMAVRLESLFGKHTRYVAIVSACGRQDNQESIVVGIDYTSSDTPTIGLVLPMWATTSITLDGDGGICIESDTSQHVFKPISVQAMWSVYQTLHKVHAVARSYPYYPGGWTHTWVQYYESHISSPEPFLSEWHIIYHEDSEIRNSALERFRQKPAERKAAERTIRDTLKDIMQSVDLDEVTSKDIRDKLEERLEMNLKEYKEFIDQEMLVILGQMDKPSQVFPYLYLGTEWNASNWDELKHNNVGFILNVTKEVDNFFPGLFHYLKIRISDEESSELLKFWDITFKFIVKAKEINSSVLVHCKKGISRSSSTVIAYAMKEYGFPLEEALNYVKEKRNCITPNRGFMEQLKIYEGILDASRNRTSILWNSLSSEKALYDHGIMEEHLSEDRKFHGNIPRECVVYSCKDADDSMDGVQSAGLLVASENILKSGPVKAANESQSLEGFAVETDRVKVKEVDRATESHKQPAVTLCYDLCNDRSCQEPDDVSSVYQTAEGAVAPTSRYSVRRRLLHLEQRIRDQQLTLKSLQSMLMSSKRTSLSNLDSLSSSSGEESDFSGSSALTDGDHRDVRRNSKSSSSDSAVTDLTASSSTSRTKRQDNCVASSSVGAASMPFRRSFPEQAAMIASTEKSPEATGYDRDLKCRKAFRRSAEDLSNCKASFNISSGQVMRALRIYESKPSGGKSMTAPRMIGEESPAKPSQTVQQKKPLTKFWENVFQKNSAQPLSALLPKVSSNHLPLPRTVTTKWHCDLQSALTDDPSTLEDRNEMIDLSSSGTKCRKASCNVAIRLDTLAAPFTSQPLRVVARRQERRSCRSANRSCLAERMSSFPVKRITSASDLRRKVSPTTEQRGEPLGRLSQRRSDDSLVRSLASIFEPGDLSPLSAKPSDKPTFFVSDGEISNDPVTKRSTPTCRSDELPSRHASETSMPCSIVRCGDSLTECQLYRRLTR</sequence>
<dbReference type="PROSITE" id="PS00383">
    <property type="entry name" value="TYR_PHOSPHATASE_1"/>
    <property type="match status" value="1"/>
</dbReference>
<dbReference type="Gene3D" id="1.10.10.60">
    <property type="entry name" value="Homeodomain-like"/>
    <property type="match status" value="1"/>
</dbReference>
<gene>
    <name evidence="13" type="ORF">M514_20369</name>
</gene>
<keyword evidence="6" id="KW-0904">Protein phosphatase</keyword>
<dbReference type="GO" id="GO:0005856">
    <property type="term" value="C:cytoskeleton"/>
    <property type="evidence" value="ECO:0007669"/>
    <property type="project" value="UniProtKB-SubCell"/>
</dbReference>
<keyword evidence="7" id="KW-0206">Cytoskeleton</keyword>
<evidence type="ECO:0000256" key="2">
    <source>
        <dbReference type="ARBA" id="ARBA00009580"/>
    </source>
</evidence>
<dbReference type="PROSITE" id="PS50054">
    <property type="entry name" value="TYR_PHOSPHATASE_DUAL"/>
    <property type="match status" value="1"/>
</dbReference>
<evidence type="ECO:0000256" key="5">
    <source>
        <dbReference type="ARBA" id="ARBA00022801"/>
    </source>
</evidence>
<dbReference type="InterPro" id="IPR020422">
    <property type="entry name" value="TYR_PHOSPHATASE_DUAL_dom"/>
</dbReference>
<dbReference type="FunFam" id="3.90.190.10:FF:000004">
    <property type="entry name" value="Protein phosphatase Slingshot homolog 2"/>
    <property type="match status" value="1"/>
</dbReference>
<reference evidence="13" key="1">
    <citation type="journal article" date="2014" name="Nat. Genet.">
        <title>Genome and transcriptome of the porcine whipworm Trichuris suis.</title>
        <authorList>
            <person name="Jex A.R."/>
            <person name="Nejsum P."/>
            <person name="Schwarz E.M."/>
            <person name="Hu L."/>
            <person name="Young N.D."/>
            <person name="Hall R.S."/>
            <person name="Korhonen P.K."/>
            <person name="Liao S."/>
            <person name="Thamsborg S."/>
            <person name="Xia J."/>
            <person name="Xu P."/>
            <person name="Wang S."/>
            <person name="Scheerlinck J.P."/>
            <person name="Hofmann A."/>
            <person name="Sternberg P.W."/>
            <person name="Wang J."/>
            <person name="Gasser R.B."/>
        </authorList>
    </citation>
    <scope>NUCLEOTIDE SEQUENCE [LARGE SCALE GENOMIC DNA]</scope>
    <source>
        <strain evidence="13">DCEP-RM93F</strain>
    </source>
</reference>
<proteinExistence type="inferred from homology"/>
<feature type="compositionally biased region" description="Low complexity" evidence="9">
    <location>
        <begin position="632"/>
        <end position="656"/>
    </location>
</feature>
<evidence type="ECO:0000259" key="11">
    <source>
        <dbReference type="PROSITE" id="PS50056"/>
    </source>
</evidence>
<dbReference type="InterPro" id="IPR016130">
    <property type="entry name" value="Tyr_Pase_AS"/>
</dbReference>
<feature type="domain" description="Tyrosine specific protein phosphatases" evidence="11">
    <location>
        <begin position="375"/>
        <end position="433"/>
    </location>
</feature>
<dbReference type="Gene3D" id="3.90.190.10">
    <property type="entry name" value="Protein tyrosine phosphatase superfamily"/>
    <property type="match status" value="1"/>
</dbReference>
<evidence type="ECO:0000256" key="9">
    <source>
        <dbReference type="SAM" id="MobiDB-lite"/>
    </source>
</evidence>
<feature type="compositionally biased region" description="Low complexity" evidence="9">
    <location>
        <begin position="671"/>
        <end position="689"/>
    </location>
</feature>
<feature type="domain" description="Tyrosine-protein phosphatase" evidence="10">
    <location>
        <begin position="314"/>
        <end position="455"/>
    </location>
</feature>
<evidence type="ECO:0000256" key="7">
    <source>
        <dbReference type="ARBA" id="ARBA00023212"/>
    </source>
</evidence>
<feature type="region of interest" description="Disordered" evidence="9">
    <location>
        <begin position="775"/>
        <end position="801"/>
    </location>
</feature>
<dbReference type="GO" id="GO:0030837">
    <property type="term" value="P:negative regulation of actin filament polymerization"/>
    <property type="evidence" value="ECO:0007669"/>
    <property type="project" value="InterPro"/>
</dbReference>
<dbReference type="Proteomes" id="UP000030758">
    <property type="component" value="Unassembled WGS sequence"/>
</dbReference>
<feature type="compositionally biased region" description="Polar residues" evidence="9">
    <location>
        <begin position="998"/>
        <end position="1008"/>
    </location>
</feature>
<feature type="compositionally biased region" description="Polar residues" evidence="9">
    <location>
        <begin position="1"/>
        <end position="11"/>
    </location>
</feature>
<dbReference type="Pfam" id="PF08766">
    <property type="entry name" value="DEK_C"/>
    <property type="match status" value="1"/>
</dbReference>
<dbReference type="PANTHER" id="PTHR45864">
    <property type="entry name" value="SLINGSHOT PROTEIN PHOSPHATASE HOMOLOG"/>
    <property type="match status" value="1"/>
</dbReference>
<feature type="region of interest" description="Disordered" evidence="9">
    <location>
        <begin position="932"/>
        <end position="959"/>
    </location>
</feature>
<evidence type="ECO:0000256" key="3">
    <source>
        <dbReference type="ARBA" id="ARBA00013081"/>
    </source>
</evidence>
<evidence type="ECO:0000256" key="8">
    <source>
        <dbReference type="ARBA" id="ARBA00048336"/>
    </source>
</evidence>
<dbReference type="InterPro" id="IPR000387">
    <property type="entry name" value="Tyr_Pase_dom"/>
</dbReference>
<dbReference type="EC" id="3.1.3.16" evidence="3"/>
<accession>A0A085NDI2</accession>
<keyword evidence="4" id="KW-0963">Cytoplasm</keyword>
<feature type="region of interest" description="Disordered" evidence="9">
    <location>
        <begin position="1"/>
        <end position="20"/>
    </location>
</feature>
<evidence type="ECO:0000256" key="4">
    <source>
        <dbReference type="ARBA" id="ARBA00022490"/>
    </source>
</evidence>
<comment type="catalytic activity">
    <reaction evidence="8">
        <text>O-phospho-L-threonyl-[protein] + H2O = L-threonyl-[protein] + phosphate</text>
        <dbReference type="Rhea" id="RHEA:47004"/>
        <dbReference type="Rhea" id="RHEA-COMP:11060"/>
        <dbReference type="Rhea" id="RHEA-COMP:11605"/>
        <dbReference type="ChEBI" id="CHEBI:15377"/>
        <dbReference type="ChEBI" id="CHEBI:30013"/>
        <dbReference type="ChEBI" id="CHEBI:43474"/>
        <dbReference type="ChEBI" id="CHEBI:61977"/>
        <dbReference type="EC" id="3.1.3.16"/>
    </reaction>
</comment>
<evidence type="ECO:0000313" key="13">
    <source>
        <dbReference type="EMBL" id="KFD67528.1"/>
    </source>
</evidence>
<evidence type="ECO:0000256" key="1">
    <source>
        <dbReference type="ARBA" id="ARBA00004245"/>
    </source>
</evidence>
<dbReference type="SUPFAM" id="SSF52799">
    <property type="entry name" value="(Phosphotyrosine protein) phosphatases II"/>
    <property type="match status" value="1"/>
</dbReference>
<dbReference type="InterPro" id="IPR000340">
    <property type="entry name" value="Dual-sp_phosphatase_cat-dom"/>
</dbReference>
<dbReference type="InterPro" id="IPR043587">
    <property type="entry name" value="Phosphatase_SSH-like"/>
</dbReference>
<feature type="region of interest" description="Disordered" evidence="9">
    <location>
        <begin position="988"/>
        <end position="1017"/>
    </location>
</feature>
<comment type="subcellular location">
    <subcellularLocation>
        <location evidence="1">Cytoplasm</location>
        <location evidence="1">Cytoskeleton</location>
    </subcellularLocation>
</comment>
<dbReference type="AlphaFoldDB" id="A0A085NDI2"/>
<dbReference type="SMART" id="SM00195">
    <property type="entry name" value="DSPc"/>
    <property type="match status" value="1"/>
</dbReference>
<dbReference type="InterPro" id="IPR014876">
    <property type="entry name" value="DEK_C"/>
</dbReference>
<evidence type="ECO:0000259" key="10">
    <source>
        <dbReference type="PROSITE" id="PS50054"/>
    </source>
</evidence>
<evidence type="ECO:0000256" key="6">
    <source>
        <dbReference type="ARBA" id="ARBA00022912"/>
    </source>
</evidence>